<evidence type="ECO:0000256" key="4">
    <source>
        <dbReference type="ARBA" id="ARBA00017068"/>
    </source>
</evidence>
<dbReference type="Proteomes" id="UP000630097">
    <property type="component" value="Unassembled WGS sequence"/>
</dbReference>
<feature type="binding site" evidence="11">
    <location>
        <position position="386"/>
    </location>
    <ligand>
        <name>(2R)-2-phosphoglycerate</name>
        <dbReference type="ChEBI" id="CHEBI:58289"/>
    </ligand>
</feature>
<dbReference type="SMART" id="SM01193">
    <property type="entry name" value="Enolase_N"/>
    <property type="match status" value="1"/>
</dbReference>
<dbReference type="EMBL" id="BONV01000013">
    <property type="protein sequence ID" value="GIG80326.1"/>
    <property type="molecule type" value="Genomic_DNA"/>
</dbReference>
<feature type="binding site" evidence="11">
    <location>
        <position position="163"/>
    </location>
    <ligand>
        <name>(2R)-2-phosphoglycerate</name>
        <dbReference type="ChEBI" id="CHEBI:58289"/>
    </ligand>
</feature>
<feature type="binding site" evidence="11">
    <location>
        <position position="335"/>
    </location>
    <ligand>
        <name>(2R)-2-phosphoglycerate</name>
        <dbReference type="ChEBI" id="CHEBI:58289"/>
    </ligand>
</feature>
<accession>A0A8J3PRY6</accession>
<comment type="cofactor">
    <cofactor evidence="14">
        <name>Mg(2+)</name>
        <dbReference type="ChEBI" id="CHEBI:18420"/>
    </cofactor>
    <text evidence="14">Mg(2+) is required for catalysis and for stabilizing the dimer.</text>
</comment>
<feature type="binding site" evidence="11">
    <location>
        <position position="365"/>
    </location>
    <ligand>
        <name>(2R)-2-phosphoglycerate</name>
        <dbReference type="ChEBI" id="CHEBI:58289"/>
    </ligand>
</feature>
<dbReference type="Pfam" id="PF03952">
    <property type="entry name" value="Enolase_N"/>
    <property type="match status" value="1"/>
</dbReference>
<feature type="binding site" evidence="11 14">
    <location>
        <position position="310"/>
    </location>
    <ligand>
        <name>Mg(2+)</name>
        <dbReference type="ChEBI" id="CHEBI:18420"/>
    </ligand>
</feature>
<feature type="binding site" evidence="13">
    <location>
        <position position="155"/>
    </location>
    <ligand>
        <name>substrate</name>
    </ligand>
</feature>
<evidence type="ECO:0000313" key="18">
    <source>
        <dbReference type="Proteomes" id="UP000630097"/>
    </source>
</evidence>
<keyword evidence="9 11" id="KW-0324">Glycolysis</keyword>
<comment type="caution">
    <text evidence="17">The sequence shown here is derived from an EMBL/GenBank/DDBJ whole genome shotgun (WGS) entry which is preliminary data.</text>
</comment>
<evidence type="ECO:0000256" key="2">
    <source>
        <dbReference type="ARBA" id="ARBA00009604"/>
    </source>
</evidence>
<feature type="binding site" evidence="11">
    <location>
        <position position="364"/>
    </location>
    <ligand>
        <name>(2R)-2-phosphoglycerate</name>
        <dbReference type="ChEBI" id="CHEBI:58289"/>
    </ligand>
</feature>
<dbReference type="InterPro" id="IPR020809">
    <property type="entry name" value="Enolase_CS"/>
</dbReference>
<dbReference type="NCBIfam" id="TIGR01060">
    <property type="entry name" value="eno"/>
    <property type="match status" value="1"/>
</dbReference>
<dbReference type="GO" id="GO:0000015">
    <property type="term" value="C:phosphopyruvate hydratase complex"/>
    <property type="evidence" value="ECO:0007669"/>
    <property type="project" value="InterPro"/>
</dbReference>
<comment type="cofactor">
    <cofactor evidence="11">
        <name>Mg(2+)</name>
        <dbReference type="ChEBI" id="CHEBI:18420"/>
    </cofactor>
    <text evidence="11">Binds a second Mg(2+) ion via substrate during catalysis.</text>
</comment>
<dbReference type="InterPro" id="IPR036849">
    <property type="entry name" value="Enolase-like_C_sf"/>
</dbReference>
<evidence type="ECO:0000259" key="16">
    <source>
        <dbReference type="SMART" id="SM01193"/>
    </source>
</evidence>
<dbReference type="GO" id="GO:0006096">
    <property type="term" value="P:glycolytic process"/>
    <property type="evidence" value="ECO:0007669"/>
    <property type="project" value="UniProtKB-UniRule"/>
</dbReference>
<dbReference type="SMART" id="SM01192">
    <property type="entry name" value="Enolase_C"/>
    <property type="match status" value="1"/>
</dbReference>
<dbReference type="HAMAP" id="MF_00318">
    <property type="entry name" value="Enolase"/>
    <property type="match status" value="1"/>
</dbReference>
<evidence type="ECO:0000256" key="6">
    <source>
        <dbReference type="ARBA" id="ARBA00022525"/>
    </source>
</evidence>
<protein>
    <recommendedName>
        <fullName evidence="4 11">Enolase</fullName>
        <ecNumber evidence="3 11">4.2.1.11</ecNumber>
    </recommendedName>
    <alternativeName>
        <fullName evidence="11">2-phospho-D-glycerate hydro-lyase</fullName>
    </alternativeName>
    <alternativeName>
        <fullName evidence="11">2-phosphoglycerate dehydratase</fullName>
    </alternativeName>
</protein>
<feature type="binding site" evidence="13">
    <location>
        <position position="283"/>
    </location>
    <ligand>
        <name>substrate</name>
    </ligand>
</feature>
<feature type="binding site" evidence="11 14">
    <location>
        <position position="283"/>
    </location>
    <ligand>
        <name>Mg(2+)</name>
        <dbReference type="ChEBI" id="CHEBI:18420"/>
    </ligand>
</feature>
<feature type="binding site" evidence="13">
    <location>
        <begin position="362"/>
        <end position="365"/>
    </location>
    <ligand>
        <name>substrate</name>
    </ligand>
</feature>
<keyword evidence="8 11" id="KW-0460">Magnesium</keyword>
<gene>
    <name evidence="17" type="primary">eno1</name>
    <name evidence="11" type="synonym">eno</name>
    <name evidence="17" type="ORF">Pka01_34530</name>
</gene>
<dbReference type="Gene3D" id="3.30.390.10">
    <property type="entry name" value="Enolase-like, N-terminal domain"/>
    <property type="match status" value="1"/>
</dbReference>
<dbReference type="InterPro" id="IPR020811">
    <property type="entry name" value="Enolase_N"/>
</dbReference>
<dbReference type="GO" id="GO:0004634">
    <property type="term" value="F:phosphopyruvate hydratase activity"/>
    <property type="evidence" value="ECO:0007669"/>
    <property type="project" value="UniProtKB-UniRule"/>
</dbReference>
<dbReference type="GO" id="GO:0000287">
    <property type="term" value="F:magnesium ion binding"/>
    <property type="evidence" value="ECO:0007669"/>
    <property type="project" value="UniProtKB-UniRule"/>
</dbReference>
<feature type="active site" description="Proton donor" evidence="11 12">
    <location>
        <position position="205"/>
    </location>
</feature>
<dbReference type="PROSITE" id="PS00164">
    <property type="entry name" value="ENOLASE"/>
    <property type="match status" value="1"/>
</dbReference>
<evidence type="ECO:0000256" key="11">
    <source>
        <dbReference type="HAMAP-Rule" id="MF_00318"/>
    </source>
</evidence>
<keyword evidence="6 11" id="KW-0964">Secreted</keyword>
<dbReference type="SUPFAM" id="SSF54826">
    <property type="entry name" value="Enolase N-terminal domain-like"/>
    <property type="match status" value="1"/>
</dbReference>
<keyword evidence="5 11" id="KW-0963">Cytoplasm</keyword>
<feature type="domain" description="Enolase C-terminal TIM barrel" evidence="15">
    <location>
        <begin position="139"/>
        <end position="423"/>
    </location>
</feature>
<proteinExistence type="inferred from homology"/>
<evidence type="ECO:0000256" key="13">
    <source>
        <dbReference type="PIRSR" id="PIRSR001400-2"/>
    </source>
</evidence>
<dbReference type="SFLD" id="SFLDG00178">
    <property type="entry name" value="enolase"/>
    <property type="match status" value="1"/>
</dbReference>
<keyword evidence="18" id="KW-1185">Reference proteome</keyword>
<dbReference type="Gene3D" id="3.20.20.120">
    <property type="entry name" value="Enolase-like C-terminal domain"/>
    <property type="match status" value="1"/>
</dbReference>
<dbReference type="RefSeq" id="WP_203883724.1">
    <property type="nucleotide sequence ID" value="NZ_BAABHH010000011.1"/>
</dbReference>
<feature type="active site" description="Proton acceptor" evidence="11 12">
    <location>
        <position position="335"/>
    </location>
</feature>
<evidence type="ECO:0000256" key="10">
    <source>
        <dbReference type="ARBA" id="ARBA00023239"/>
    </source>
</evidence>
<dbReference type="AlphaFoldDB" id="A0A8J3PRY6"/>
<feature type="domain" description="Enolase N-terminal" evidence="16">
    <location>
        <begin position="4"/>
        <end position="134"/>
    </location>
</feature>
<dbReference type="FunFam" id="3.30.390.10:FF:000001">
    <property type="entry name" value="Enolase"/>
    <property type="match status" value="1"/>
</dbReference>
<feature type="binding site" evidence="13">
    <location>
        <position position="386"/>
    </location>
    <ligand>
        <name>substrate</name>
    </ligand>
</feature>
<dbReference type="FunFam" id="3.20.20.120:FF:000001">
    <property type="entry name" value="Enolase"/>
    <property type="match status" value="1"/>
</dbReference>
<feature type="binding site" evidence="13">
    <location>
        <position position="164"/>
    </location>
    <ligand>
        <name>substrate</name>
    </ligand>
</feature>
<dbReference type="PIRSF" id="PIRSF001400">
    <property type="entry name" value="Enolase"/>
    <property type="match status" value="1"/>
</dbReference>
<dbReference type="InterPro" id="IPR029017">
    <property type="entry name" value="Enolase-like_N"/>
</dbReference>
<dbReference type="PANTHER" id="PTHR11902">
    <property type="entry name" value="ENOLASE"/>
    <property type="match status" value="1"/>
</dbReference>
<evidence type="ECO:0000256" key="1">
    <source>
        <dbReference type="ARBA" id="ARBA00005031"/>
    </source>
</evidence>
<dbReference type="CDD" id="cd03313">
    <property type="entry name" value="enolase"/>
    <property type="match status" value="1"/>
</dbReference>
<evidence type="ECO:0000256" key="5">
    <source>
        <dbReference type="ARBA" id="ARBA00022490"/>
    </source>
</evidence>
<dbReference type="GO" id="GO:0009986">
    <property type="term" value="C:cell surface"/>
    <property type="evidence" value="ECO:0007669"/>
    <property type="project" value="UniProtKB-SubCell"/>
</dbReference>
<comment type="pathway">
    <text evidence="1 11">Carbohydrate degradation; glycolysis; pyruvate from D-glyceraldehyde 3-phosphate: step 4/5.</text>
</comment>
<feature type="binding site" evidence="13">
    <location>
        <position position="310"/>
    </location>
    <ligand>
        <name>substrate</name>
    </ligand>
</feature>
<dbReference type="SUPFAM" id="SSF51604">
    <property type="entry name" value="Enolase C-terminal domain-like"/>
    <property type="match status" value="1"/>
</dbReference>
<comment type="catalytic activity">
    <reaction evidence="11">
        <text>(2R)-2-phosphoglycerate = phosphoenolpyruvate + H2O</text>
        <dbReference type="Rhea" id="RHEA:10164"/>
        <dbReference type="ChEBI" id="CHEBI:15377"/>
        <dbReference type="ChEBI" id="CHEBI:58289"/>
        <dbReference type="ChEBI" id="CHEBI:58702"/>
        <dbReference type="EC" id="4.2.1.11"/>
    </reaction>
</comment>
<evidence type="ECO:0000313" key="17">
    <source>
        <dbReference type="EMBL" id="GIG80326.1"/>
    </source>
</evidence>
<keyword evidence="7 11" id="KW-0479">Metal-binding</keyword>
<evidence type="ECO:0000256" key="7">
    <source>
        <dbReference type="ARBA" id="ARBA00022723"/>
    </source>
</evidence>
<evidence type="ECO:0000256" key="8">
    <source>
        <dbReference type="ARBA" id="ARBA00022842"/>
    </source>
</evidence>
<dbReference type="Pfam" id="PF00113">
    <property type="entry name" value="Enolase_C"/>
    <property type="match status" value="1"/>
</dbReference>
<keyword evidence="10 11" id="KW-0456">Lyase</keyword>
<dbReference type="PANTHER" id="PTHR11902:SF1">
    <property type="entry name" value="ENOLASE"/>
    <property type="match status" value="1"/>
</dbReference>
<dbReference type="SFLD" id="SFLDF00002">
    <property type="entry name" value="enolase"/>
    <property type="match status" value="1"/>
</dbReference>
<sequence length="426" mass="45473">MAAIEAVTAREILDSRGNPTVEVEVLLDDYSTGRAAVPSGASTGQFEAVELRDGDKKRYLGKGVEKAVLGVTDEIADEIIGFDAEEQRLIDQTMLDLDGTPNKGRLGANALLGVSLAVAKAAADSSDLPLFRYIGGPNAYVLPVPMMNILNGGAHADSNVDIQEFMIAPIGAETFSEAVRMGAETYHTLKSVLKEKGYATGLGDEGGFAPSLPSNRDALDLIMVAIEKAGYTPGEDIALALDVAATEFHSGGVYTIDGKGVSADELISFYEDLVRSYPLVSIEDPLDEEDWAGWKAITASLGGKVQIVGDDLFVTNPERLERGIREGAANALLVKVNQIGTLSETLDAVDLAHRSGYRCMMSHRSGETEDTTIADLAVATNCGQIKTGAPARSDRVAKYNQLLRIEELLDDAARYAGRGAFPRFQR</sequence>
<evidence type="ECO:0000256" key="9">
    <source>
        <dbReference type="ARBA" id="ARBA00023152"/>
    </source>
</evidence>
<dbReference type="InterPro" id="IPR000941">
    <property type="entry name" value="Enolase"/>
</dbReference>
<evidence type="ECO:0000256" key="14">
    <source>
        <dbReference type="PIRSR" id="PIRSR001400-3"/>
    </source>
</evidence>
<dbReference type="SFLD" id="SFLDS00001">
    <property type="entry name" value="Enolase"/>
    <property type="match status" value="1"/>
</dbReference>
<evidence type="ECO:0000259" key="15">
    <source>
        <dbReference type="SMART" id="SM01192"/>
    </source>
</evidence>
<dbReference type="InterPro" id="IPR020810">
    <property type="entry name" value="Enolase_C"/>
</dbReference>
<evidence type="ECO:0000256" key="3">
    <source>
        <dbReference type="ARBA" id="ARBA00012058"/>
    </source>
</evidence>
<organism evidence="17 18">
    <name type="scientific">Planotetraspora kaengkrachanensis</name>
    <dbReference type="NCBI Taxonomy" id="575193"/>
    <lineage>
        <taxon>Bacteria</taxon>
        <taxon>Bacillati</taxon>
        <taxon>Actinomycetota</taxon>
        <taxon>Actinomycetes</taxon>
        <taxon>Streptosporangiales</taxon>
        <taxon>Streptosporangiaceae</taxon>
        <taxon>Planotetraspora</taxon>
    </lineage>
</organism>
<comment type="subcellular location">
    <subcellularLocation>
        <location evidence="11">Cytoplasm</location>
    </subcellularLocation>
    <subcellularLocation>
        <location evidence="11">Secreted</location>
    </subcellularLocation>
    <subcellularLocation>
        <location evidence="11">Cell surface</location>
    </subcellularLocation>
    <text evidence="11">Fractions of enolase are present in both the cytoplasm and on the cell surface.</text>
</comment>
<dbReference type="UniPathway" id="UPA00109">
    <property type="reaction ID" value="UER00187"/>
</dbReference>
<reference evidence="17 18" key="1">
    <citation type="submission" date="2021-01" db="EMBL/GenBank/DDBJ databases">
        <title>Whole genome shotgun sequence of Planotetraspora kaengkrachanensis NBRC 104272.</title>
        <authorList>
            <person name="Komaki H."/>
            <person name="Tamura T."/>
        </authorList>
    </citation>
    <scope>NUCLEOTIDE SEQUENCE [LARGE SCALE GENOMIC DNA]</scope>
    <source>
        <strain evidence="17 18">NBRC 104272</strain>
    </source>
</reference>
<evidence type="ECO:0000256" key="12">
    <source>
        <dbReference type="PIRSR" id="PIRSR001400-1"/>
    </source>
</evidence>
<dbReference type="EC" id="4.2.1.11" evidence="3 11"/>
<feature type="binding site" evidence="11 14">
    <location>
        <position position="242"/>
    </location>
    <ligand>
        <name>Mg(2+)</name>
        <dbReference type="ChEBI" id="CHEBI:18420"/>
    </ligand>
</feature>
<comment type="function">
    <text evidence="11">Catalyzes the reversible conversion of 2-phosphoglycerate (2-PG) into phosphoenolpyruvate (PEP). It is essential for the degradation of carbohydrates via glycolysis.</text>
</comment>
<comment type="similarity">
    <text evidence="2 11">Belongs to the enolase family.</text>
</comment>
<dbReference type="PRINTS" id="PR00148">
    <property type="entry name" value="ENOLASE"/>
</dbReference>
<name>A0A8J3PRY6_9ACTN</name>
<dbReference type="GO" id="GO:0005576">
    <property type="term" value="C:extracellular region"/>
    <property type="evidence" value="ECO:0007669"/>
    <property type="project" value="UniProtKB-SubCell"/>
</dbReference>